<evidence type="ECO:0000313" key="5">
    <source>
        <dbReference type="EMBL" id="GAA4184555.1"/>
    </source>
</evidence>
<evidence type="ECO:0000313" key="6">
    <source>
        <dbReference type="Proteomes" id="UP001500213"/>
    </source>
</evidence>
<feature type="region of interest" description="Disordered" evidence="2">
    <location>
        <begin position="58"/>
        <end position="82"/>
    </location>
</feature>
<name>A0ABP8AIZ6_9MICO</name>
<keyword evidence="6" id="KW-1185">Reference proteome</keyword>
<dbReference type="EMBL" id="BAABBX010000004">
    <property type="protein sequence ID" value="GAA4184555.1"/>
    <property type="molecule type" value="Genomic_DNA"/>
</dbReference>
<proteinExistence type="predicted"/>
<dbReference type="Gene3D" id="4.10.320.10">
    <property type="entry name" value="E3-binding domain"/>
    <property type="match status" value="1"/>
</dbReference>
<dbReference type="InterPro" id="IPR055370">
    <property type="entry name" value="Lsr2_DNA-bd"/>
</dbReference>
<evidence type="ECO:0000259" key="3">
    <source>
        <dbReference type="Pfam" id="PF11774"/>
    </source>
</evidence>
<dbReference type="InterPro" id="IPR042261">
    <property type="entry name" value="Lsr2-like_dimerization"/>
</dbReference>
<evidence type="ECO:0000259" key="4">
    <source>
        <dbReference type="Pfam" id="PF23359"/>
    </source>
</evidence>
<comment type="caution">
    <text evidence="5">The sequence shown here is derived from an EMBL/GenBank/DDBJ whole genome shotgun (WGS) entry which is preliminary data.</text>
</comment>
<keyword evidence="1" id="KW-0238">DNA-binding</keyword>
<dbReference type="Proteomes" id="UP001500213">
    <property type="component" value="Unassembled WGS sequence"/>
</dbReference>
<organism evidence="5 6">
    <name type="scientific">Gryllotalpicola kribbensis</name>
    <dbReference type="NCBI Taxonomy" id="993084"/>
    <lineage>
        <taxon>Bacteria</taxon>
        <taxon>Bacillati</taxon>
        <taxon>Actinomycetota</taxon>
        <taxon>Actinomycetes</taxon>
        <taxon>Micrococcales</taxon>
        <taxon>Microbacteriaceae</taxon>
        <taxon>Gryllotalpicola</taxon>
    </lineage>
</organism>
<evidence type="ECO:0000256" key="2">
    <source>
        <dbReference type="SAM" id="MobiDB-lite"/>
    </source>
</evidence>
<feature type="domain" description="Lsr2 DNA-binding" evidence="4">
    <location>
        <begin position="90"/>
        <end position="119"/>
    </location>
</feature>
<feature type="domain" description="Lsr2 dimerization" evidence="3">
    <location>
        <begin position="2"/>
        <end position="60"/>
    </location>
</feature>
<dbReference type="RefSeq" id="WP_344773544.1">
    <property type="nucleotide sequence ID" value="NZ_BAABBX010000004.1"/>
</dbReference>
<reference evidence="6" key="1">
    <citation type="journal article" date="2019" name="Int. J. Syst. Evol. Microbiol.">
        <title>The Global Catalogue of Microorganisms (GCM) 10K type strain sequencing project: providing services to taxonomists for standard genome sequencing and annotation.</title>
        <authorList>
            <consortium name="The Broad Institute Genomics Platform"/>
            <consortium name="The Broad Institute Genome Sequencing Center for Infectious Disease"/>
            <person name="Wu L."/>
            <person name="Ma J."/>
        </authorList>
    </citation>
    <scope>NUCLEOTIDE SEQUENCE [LARGE SCALE GENOMIC DNA]</scope>
    <source>
        <strain evidence="6">JCM 17593</strain>
    </source>
</reference>
<gene>
    <name evidence="5" type="ORF">GCM10022288_05390</name>
</gene>
<sequence>MKKVIEQLVDDISGDVIADGEGETVSFAIDGKSYEIDLGAKNAAKLREALQPYIAAGRRSSALSSPARQAATRASRPGSSASHWSAGYAVVREWAQANGIDVSPRGRVADSVMKAYEDAHK</sequence>
<dbReference type="Pfam" id="PF23359">
    <property type="entry name" value="Lsr2_DNA-bd"/>
    <property type="match status" value="1"/>
</dbReference>
<protein>
    <submittedName>
        <fullName evidence="5">Lsr2 family protein</fullName>
    </submittedName>
</protein>
<dbReference type="Gene3D" id="3.30.60.230">
    <property type="entry name" value="Lsr2, dimerization domain"/>
    <property type="match status" value="1"/>
</dbReference>
<accession>A0ABP8AIZ6</accession>
<dbReference type="InterPro" id="IPR036625">
    <property type="entry name" value="E3-bd_dom_sf"/>
</dbReference>
<evidence type="ECO:0000256" key="1">
    <source>
        <dbReference type="ARBA" id="ARBA00023125"/>
    </source>
</evidence>
<dbReference type="InterPro" id="IPR024412">
    <property type="entry name" value="Lsr2_dim_dom"/>
</dbReference>
<dbReference type="Pfam" id="PF11774">
    <property type="entry name" value="Lsr2"/>
    <property type="match status" value="1"/>
</dbReference>